<feature type="transmembrane region" description="Helical" evidence="5">
    <location>
        <begin position="592"/>
        <end position="614"/>
    </location>
</feature>
<evidence type="ECO:0000256" key="2">
    <source>
        <dbReference type="ARBA" id="ARBA00022692"/>
    </source>
</evidence>
<comment type="subcellular location">
    <subcellularLocation>
        <location evidence="1">Cell membrane</location>
        <topology evidence="1">Multi-pass membrane protein</topology>
    </subcellularLocation>
</comment>
<evidence type="ECO:0000256" key="5">
    <source>
        <dbReference type="SAM" id="Phobius"/>
    </source>
</evidence>
<dbReference type="InterPro" id="IPR011047">
    <property type="entry name" value="Quinoprotein_ADH-like_sf"/>
</dbReference>
<evidence type="ECO:0000313" key="8">
    <source>
        <dbReference type="Proteomes" id="UP000318017"/>
    </source>
</evidence>
<dbReference type="PANTHER" id="PTHR42727">
    <property type="entry name" value="PHOSPHATE TRANSPORT SYSTEM PERMEASE PROTEIN"/>
    <property type="match status" value="1"/>
</dbReference>
<feature type="transmembrane region" description="Helical" evidence="5">
    <location>
        <begin position="21"/>
        <end position="49"/>
    </location>
</feature>
<dbReference type="RefSeq" id="WP_145079226.1">
    <property type="nucleotide sequence ID" value="NZ_CP036298.1"/>
</dbReference>
<feature type="transmembrane region" description="Helical" evidence="5">
    <location>
        <begin position="530"/>
        <end position="551"/>
    </location>
</feature>
<evidence type="ECO:0000256" key="3">
    <source>
        <dbReference type="ARBA" id="ARBA00022989"/>
    </source>
</evidence>
<evidence type="ECO:0000313" key="7">
    <source>
        <dbReference type="EMBL" id="QDV24905.1"/>
    </source>
</evidence>
<dbReference type="PROSITE" id="PS50928">
    <property type="entry name" value="ABC_TM1"/>
    <property type="match status" value="1"/>
</dbReference>
<dbReference type="Gene3D" id="1.10.3720.10">
    <property type="entry name" value="MetI-like"/>
    <property type="match status" value="1"/>
</dbReference>
<dbReference type="GO" id="GO:0055085">
    <property type="term" value="P:transmembrane transport"/>
    <property type="evidence" value="ECO:0007669"/>
    <property type="project" value="InterPro"/>
</dbReference>
<dbReference type="InterPro" id="IPR035906">
    <property type="entry name" value="MetI-like_sf"/>
</dbReference>
<dbReference type="CDD" id="cd06261">
    <property type="entry name" value="TM_PBP2"/>
    <property type="match status" value="1"/>
</dbReference>
<feature type="transmembrane region" description="Helical" evidence="5">
    <location>
        <begin position="802"/>
        <end position="820"/>
    </location>
</feature>
<feature type="transmembrane region" description="Helical" evidence="5">
    <location>
        <begin position="668"/>
        <end position="688"/>
    </location>
</feature>
<feature type="transmembrane region" description="Helical" evidence="5">
    <location>
        <begin position="626"/>
        <end position="648"/>
    </location>
</feature>
<dbReference type="SUPFAM" id="SSF161098">
    <property type="entry name" value="MetI-like"/>
    <property type="match status" value="2"/>
</dbReference>
<dbReference type="OrthoDB" id="9785113at2"/>
<protein>
    <submittedName>
        <fullName evidence="7">Phosphate transport system permease protein PstC</fullName>
    </submittedName>
</protein>
<keyword evidence="3 5" id="KW-1133">Transmembrane helix</keyword>
<dbReference type="AlphaFoldDB" id="A0A518G8J3"/>
<dbReference type="KEGG" id="ahel:Q31a_32270"/>
<accession>A0A518G8J3</accession>
<reference evidence="7 8" key="1">
    <citation type="submission" date="2019-02" db="EMBL/GenBank/DDBJ databases">
        <title>Deep-cultivation of Planctomycetes and their phenomic and genomic characterization uncovers novel biology.</title>
        <authorList>
            <person name="Wiegand S."/>
            <person name="Jogler M."/>
            <person name="Boedeker C."/>
            <person name="Pinto D."/>
            <person name="Vollmers J."/>
            <person name="Rivas-Marin E."/>
            <person name="Kohn T."/>
            <person name="Peeters S.H."/>
            <person name="Heuer A."/>
            <person name="Rast P."/>
            <person name="Oberbeckmann S."/>
            <person name="Bunk B."/>
            <person name="Jeske O."/>
            <person name="Meyerdierks A."/>
            <person name="Storesund J.E."/>
            <person name="Kallscheuer N."/>
            <person name="Luecker S."/>
            <person name="Lage O.M."/>
            <person name="Pohl T."/>
            <person name="Merkel B.J."/>
            <person name="Hornburger P."/>
            <person name="Mueller R.-W."/>
            <person name="Bruemmer F."/>
            <person name="Labrenz M."/>
            <person name="Spormann A.M."/>
            <person name="Op den Camp H."/>
            <person name="Overmann J."/>
            <person name="Amann R."/>
            <person name="Jetten M.S.M."/>
            <person name="Mascher T."/>
            <person name="Medema M.H."/>
            <person name="Devos D.P."/>
            <person name="Kaster A.-K."/>
            <person name="Ovreas L."/>
            <person name="Rohde M."/>
            <person name="Galperin M.Y."/>
            <person name="Jogler C."/>
        </authorList>
    </citation>
    <scope>NUCLEOTIDE SEQUENCE [LARGE SCALE GENOMIC DNA]</scope>
    <source>
        <strain evidence="7 8">Q31a</strain>
    </source>
</reference>
<feature type="transmembrane region" description="Helical" evidence="5">
    <location>
        <begin position="871"/>
        <end position="892"/>
    </location>
</feature>
<sequence length="903" mass="98191">MPHKAYSRQRKRKHTPWSVRLGDAVFSRAIAVGGVGTIVAILLVVVVLLTTALPLLKAPAFAPWHAIDCADYRQVGVDDSGTLMWGLTEQGVVEVRETFYSDLLARYPLPLTEELKPSDESGTNDPVGSENPVVRVTCSNVSIDQRSVVVGLSNGLVHIAELEFETSLLTMEETLVDIELSDEIPYQVSEASVYERFGNSAVRRTRLKPVVWSKPIGVSASSENNLTDKASSDRAVLAVDFLPDQSASRLSNTRTSRIIALAQNELVLATLNARTNALTRELTESVWLARCPCQPRSVSGTPLALAGLNGGKQIVVAWPNGTLDRYSLHDQQLKFRESQSALLGEESLSCVSPLLGRETLLGGTTDGHLQGWMIARQSQESSTAVQPAADGYHLVMTQNIAVGTEPILAITSSLQTHVAVTADASGVAALTYVPTGHLLGTQQMPLQNAWEHLAVNRDGNLLLATTRDHAALAEFDVGYPEASWMSYFGKVWYEGYASPKYIWQSSAATERSEIKLSLVPLLFGTLKATFYAMLISVPLALLGAIYTSEFLAPSMRTRIKPLVELMASLPSVVLGYVAALVVAPYMESHLMAVLTCLLLIPATFVLAGHCWNLLPVERIVRWQGQRLGWMFLALPVAILLSFWLAGPIENRLFGGSLLHWLTGRQGNAIGGWMLILVPAFSLLTVIMVSGPLTEWTRKIAIRMSPKSFALLALLRLFALSALIGLMAWTCAAVFDWLGLDLRGYLFDNYQDKNALLVGAALGFCVIPIIYTLAEDALRAVPQQLRSASFGCGATPWQTTIRVVLPSAVSGLFSAVMIGLGRAIGETMIVLCAAGNTPLMEWNPFNGFKALSAALATELPEAAKGSTHFRTLFLAALLLFALTFFANTLAEVVRIRYRKRSSQL</sequence>
<feature type="domain" description="ABC transmembrane type-1" evidence="6">
    <location>
        <begin position="522"/>
        <end position="889"/>
    </location>
</feature>
<feature type="transmembrane region" description="Helical" evidence="5">
    <location>
        <begin position="708"/>
        <end position="734"/>
    </location>
</feature>
<dbReference type="Proteomes" id="UP000318017">
    <property type="component" value="Chromosome"/>
</dbReference>
<evidence type="ECO:0000256" key="1">
    <source>
        <dbReference type="ARBA" id="ARBA00004651"/>
    </source>
</evidence>
<evidence type="ECO:0000259" key="6">
    <source>
        <dbReference type="PROSITE" id="PS50928"/>
    </source>
</evidence>
<feature type="transmembrane region" description="Helical" evidence="5">
    <location>
        <begin position="563"/>
        <end position="586"/>
    </location>
</feature>
<feature type="transmembrane region" description="Helical" evidence="5">
    <location>
        <begin position="754"/>
        <end position="773"/>
    </location>
</feature>
<gene>
    <name evidence="7" type="primary">pstC_2</name>
    <name evidence="7" type="ORF">Q31a_32270</name>
</gene>
<dbReference type="InterPro" id="IPR000515">
    <property type="entry name" value="MetI-like"/>
</dbReference>
<keyword evidence="4 5" id="KW-0472">Membrane</keyword>
<dbReference type="PANTHER" id="PTHR42727:SF1">
    <property type="entry name" value="PHOSPHATE TRANSPORT SYSTEM PERMEASE"/>
    <property type="match status" value="1"/>
</dbReference>
<keyword evidence="2 5" id="KW-0812">Transmembrane</keyword>
<name>A0A518G8J3_9BACT</name>
<dbReference type="GO" id="GO:0005886">
    <property type="term" value="C:plasma membrane"/>
    <property type="evidence" value="ECO:0007669"/>
    <property type="project" value="UniProtKB-SubCell"/>
</dbReference>
<dbReference type="EMBL" id="CP036298">
    <property type="protein sequence ID" value="QDV24905.1"/>
    <property type="molecule type" value="Genomic_DNA"/>
</dbReference>
<evidence type="ECO:0000256" key="4">
    <source>
        <dbReference type="ARBA" id="ARBA00023136"/>
    </source>
</evidence>
<dbReference type="SUPFAM" id="SSF50998">
    <property type="entry name" value="Quinoprotein alcohol dehydrogenase-like"/>
    <property type="match status" value="1"/>
</dbReference>
<keyword evidence="8" id="KW-1185">Reference proteome</keyword>
<organism evidence="7 8">
    <name type="scientific">Aureliella helgolandensis</name>
    <dbReference type="NCBI Taxonomy" id="2527968"/>
    <lineage>
        <taxon>Bacteria</taxon>
        <taxon>Pseudomonadati</taxon>
        <taxon>Planctomycetota</taxon>
        <taxon>Planctomycetia</taxon>
        <taxon>Pirellulales</taxon>
        <taxon>Pirellulaceae</taxon>
        <taxon>Aureliella</taxon>
    </lineage>
</organism>
<proteinExistence type="predicted"/>